<dbReference type="EMBL" id="JBHSPC010000167">
    <property type="protein sequence ID" value="MFC5675729.1"/>
    <property type="molecule type" value="Genomic_DNA"/>
</dbReference>
<reference evidence="8" key="1">
    <citation type="journal article" date="2019" name="Int. J. Syst. Evol. Microbiol.">
        <title>The Global Catalogue of Microorganisms (GCM) 10K type strain sequencing project: providing services to taxonomists for standard genome sequencing and annotation.</title>
        <authorList>
            <consortium name="The Broad Institute Genomics Platform"/>
            <consortium name="The Broad Institute Genome Sequencing Center for Infectious Disease"/>
            <person name="Wu L."/>
            <person name="Ma J."/>
        </authorList>
    </citation>
    <scope>NUCLEOTIDE SEQUENCE [LARGE SCALE GENOMIC DNA]</scope>
    <source>
        <strain evidence="8">JCM 13852</strain>
    </source>
</reference>
<proteinExistence type="predicted"/>
<accession>A0ABW0Y1J1</accession>
<evidence type="ECO:0000256" key="2">
    <source>
        <dbReference type="ARBA" id="ARBA00022676"/>
    </source>
</evidence>
<name>A0ABW0Y1J1_9ACTN</name>
<evidence type="ECO:0000256" key="4">
    <source>
        <dbReference type="ARBA" id="ARBA00022695"/>
    </source>
</evidence>
<dbReference type="Pfam" id="PF14487">
    <property type="entry name" value="DarT"/>
    <property type="match status" value="1"/>
</dbReference>
<evidence type="ECO:0000313" key="7">
    <source>
        <dbReference type="EMBL" id="MFC5675729.1"/>
    </source>
</evidence>
<keyword evidence="4" id="KW-0548">Nucleotidyltransferase</keyword>
<evidence type="ECO:0000313" key="8">
    <source>
        <dbReference type="Proteomes" id="UP001596183"/>
    </source>
</evidence>
<dbReference type="InterPro" id="IPR029494">
    <property type="entry name" value="DarT"/>
</dbReference>
<keyword evidence="5" id="KW-0238">DNA-binding</keyword>
<comment type="caution">
    <text evidence="7">The sequence shown here is derived from an EMBL/GenBank/DDBJ whole genome shotgun (WGS) entry which is preliminary data.</text>
</comment>
<evidence type="ECO:0000256" key="1">
    <source>
        <dbReference type="ARBA" id="ARBA00022649"/>
    </source>
</evidence>
<dbReference type="RefSeq" id="WP_381221340.1">
    <property type="nucleotide sequence ID" value="NZ_JBHSPC010000167.1"/>
</dbReference>
<feature type="domain" description="DarT" evidence="6">
    <location>
        <begin position="18"/>
        <end position="65"/>
    </location>
</feature>
<gene>
    <name evidence="7" type="ORF">ACFP2V_38480</name>
</gene>
<protein>
    <submittedName>
        <fullName evidence="7">DarT ssDNA thymidine ADP-ribosyltransferase family protein</fullName>
    </submittedName>
</protein>
<keyword evidence="1" id="KW-1277">Toxin-antitoxin system</keyword>
<dbReference type="Proteomes" id="UP001596183">
    <property type="component" value="Unassembled WGS sequence"/>
</dbReference>
<sequence length="74" mass="8542">MSVVYSAFVTNAGERRLFHFTHVRNLRDILTEKQLVSDAVMQDRGVLLERGDREVKAERRTRRITVTAAVVREA</sequence>
<evidence type="ECO:0000256" key="5">
    <source>
        <dbReference type="ARBA" id="ARBA00023125"/>
    </source>
</evidence>
<keyword evidence="8" id="KW-1185">Reference proteome</keyword>
<keyword evidence="3" id="KW-0808">Transferase</keyword>
<evidence type="ECO:0000256" key="3">
    <source>
        <dbReference type="ARBA" id="ARBA00022679"/>
    </source>
</evidence>
<organism evidence="7 8">
    <name type="scientific">Streptomyces incanus</name>
    <dbReference type="NCBI Taxonomy" id="887453"/>
    <lineage>
        <taxon>Bacteria</taxon>
        <taxon>Bacillati</taxon>
        <taxon>Actinomycetota</taxon>
        <taxon>Actinomycetes</taxon>
        <taxon>Kitasatosporales</taxon>
        <taxon>Streptomycetaceae</taxon>
        <taxon>Streptomyces</taxon>
    </lineage>
</organism>
<keyword evidence="2" id="KW-0328">Glycosyltransferase</keyword>
<evidence type="ECO:0000259" key="6">
    <source>
        <dbReference type="Pfam" id="PF14487"/>
    </source>
</evidence>